<organism evidence="1">
    <name type="scientific">marine sediment metagenome</name>
    <dbReference type="NCBI Taxonomy" id="412755"/>
    <lineage>
        <taxon>unclassified sequences</taxon>
        <taxon>metagenomes</taxon>
        <taxon>ecological metagenomes</taxon>
    </lineage>
</organism>
<name>A0A0F9KHX5_9ZZZZ</name>
<evidence type="ECO:0000313" key="1">
    <source>
        <dbReference type="EMBL" id="KKM81734.1"/>
    </source>
</evidence>
<sequence>MVTRSIMHETKAIPSVVDMVVDWLRATSEVSSVTQGISSTQPVDDDDKSYPWLTVKRIVGITMTPEAALDRARMQFDAWGGVKPNGAPNWEPADILIRAVELEVRRTLQVKIEGKGALRGIQGLEGIQQLEDPDTGGARFWMDAIVVGVPE</sequence>
<protein>
    <submittedName>
        <fullName evidence="1">Uncharacterized protein</fullName>
    </submittedName>
</protein>
<dbReference type="AlphaFoldDB" id="A0A0F9KHX5"/>
<gene>
    <name evidence="1" type="ORF">LCGC14_1326780</name>
</gene>
<comment type="caution">
    <text evidence="1">The sequence shown here is derived from an EMBL/GenBank/DDBJ whole genome shotgun (WGS) entry which is preliminary data.</text>
</comment>
<accession>A0A0F9KHX5</accession>
<proteinExistence type="predicted"/>
<dbReference type="EMBL" id="LAZR01007973">
    <property type="protein sequence ID" value="KKM81734.1"/>
    <property type="molecule type" value="Genomic_DNA"/>
</dbReference>
<reference evidence="1" key="1">
    <citation type="journal article" date="2015" name="Nature">
        <title>Complex archaea that bridge the gap between prokaryotes and eukaryotes.</title>
        <authorList>
            <person name="Spang A."/>
            <person name="Saw J.H."/>
            <person name="Jorgensen S.L."/>
            <person name="Zaremba-Niedzwiedzka K."/>
            <person name="Martijn J."/>
            <person name="Lind A.E."/>
            <person name="van Eijk R."/>
            <person name="Schleper C."/>
            <person name="Guy L."/>
            <person name="Ettema T.J."/>
        </authorList>
    </citation>
    <scope>NUCLEOTIDE SEQUENCE</scope>
</reference>